<evidence type="ECO:0000313" key="2">
    <source>
        <dbReference type="Proteomes" id="UP000265631"/>
    </source>
</evidence>
<keyword evidence="1" id="KW-0378">Hydrolase</keyword>
<organism evidence="1 2">
    <name type="scientific">Fusarium flagelliforme</name>
    <dbReference type="NCBI Taxonomy" id="2675880"/>
    <lineage>
        <taxon>Eukaryota</taxon>
        <taxon>Fungi</taxon>
        <taxon>Dikarya</taxon>
        <taxon>Ascomycota</taxon>
        <taxon>Pezizomycotina</taxon>
        <taxon>Sordariomycetes</taxon>
        <taxon>Hypocreomycetidae</taxon>
        <taxon>Hypocreales</taxon>
        <taxon>Nectriaceae</taxon>
        <taxon>Fusarium</taxon>
        <taxon>Fusarium incarnatum-equiseti species complex</taxon>
    </lineage>
</organism>
<gene>
    <name evidence="1" type="ORF">FIE12Z_5367</name>
</gene>
<proteinExistence type="predicted"/>
<protein>
    <submittedName>
        <fullName evidence="1">Cuticle-degrading protease</fullName>
    </submittedName>
</protein>
<dbReference type="STRING" id="2594813.A0A395MS65"/>
<dbReference type="EMBL" id="PXXK01000140">
    <property type="protein sequence ID" value="RFN50395.1"/>
    <property type="molecule type" value="Genomic_DNA"/>
</dbReference>
<evidence type="ECO:0000313" key="1">
    <source>
        <dbReference type="EMBL" id="RFN50395.1"/>
    </source>
</evidence>
<keyword evidence="1" id="KW-0645">Protease</keyword>
<dbReference type="AlphaFoldDB" id="A0A395MS65"/>
<dbReference type="GO" id="GO:0008233">
    <property type="term" value="F:peptidase activity"/>
    <property type="evidence" value="ECO:0007669"/>
    <property type="project" value="UniProtKB-KW"/>
</dbReference>
<keyword evidence="2" id="KW-1185">Reference proteome</keyword>
<name>A0A395MS65_9HYPO</name>
<dbReference type="GO" id="GO:0006508">
    <property type="term" value="P:proteolysis"/>
    <property type="evidence" value="ECO:0007669"/>
    <property type="project" value="UniProtKB-KW"/>
</dbReference>
<reference evidence="1 2" key="1">
    <citation type="journal article" date="2018" name="PLoS Pathog.">
        <title>Evolution of structural diversity of trichothecenes, a family of toxins produced by plant pathogenic and entomopathogenic fungi.</title>
        <authorList>
            <person name="Proctor R.H."/>
            <person name="McCormick S.P."/>
            <person name="Kim H.S."/>
            <person name="Cardoza R.E."/>
            <person name="Stanley A.M."/>
            <person name="Lindo L."/>
            <person name="Kelly A."/>
            <person name="Brown D.W."/>
            <person name="Lee T."/>
            <person name="Vaughan M.M."/>
            <person name="Alexander N.J."/>
            <person name="Busman M."/>
            <person name="Gutierrez S."/>
        </authorList>
    </citation>
    <scope>NUCLEOTIDE SEQUENCE [LARGE SCALE GENOMIC DNA]</scope>
    <source>
        <strain evidence="1 2">NRRL 13405</strain>
    </source>
</reference>
<dbReference type="Proteomes" id="UP000265631">
    <property type="component" value="Unassembled WGS sequence"/>
</dbReference>
<comment type="caution">
    <text evidence="1">The sequence shown here is derived from an EMBL/GenBank/DDBJ whole genome shotgun (WGS) entry which is preliminary data.</text>
</comment>
<sequence>MIPVKEEDLNDLVKEHTMLILDLTRQTTDYINNIICRSPTHIASKEGNKTLPAELWLEILSLAELNINKHKYSLVYPVEVSSIQTRGDKPENALVCNIVERWRKFGKLKSGTDREYYEGYLTSPLHIPIPDRYDEPPKNPFKISKTVTPDKAIRIPVSQLDLEMPILYRDFDTVDVISKLEDGNCGICEGDRLMLTTDDDLIYCMTSLERFEYDRCTWMLCPLCIGSGWASECARQTNLREDEDEDEDRMSNDEWNVWKNDRLRELGYLE</sequence>
<accession>A0A395MS65</accession>